<comment type="caution">
    <text evidence="2">The sequence shown here is derived from an EMBL/GenBank/DDBJ whole genome shotgun (WGS) entry which is preliminary data.</text>
</comment>
<keyword evidence="2" id="KW-0489">Methyltransferase</keyword>
<protein>
    <submittedName>
        <fullName evidence="2">Transcriptional regulator ArsR/methyltransferase</fullName>
    </submittedName>
</protein>
<evidence type="ECO:0000259" key="1">
    <source>
        <dbReference type="PROSITE" id="PS50987"/>
    </source>
</evidence>
<dbReference type="InterPro" id="IPR011991">
    <property type="entry name" value="ArsR-like_HTH"/>
</dbReference>
<dbReference type="PANTHER" id="PTHR43861:SF1">
    <property type="entry name" value="TRANS-ACONITATE 2-METHYLTRANSFERASE"/>
    <property type="match status" value="1"/>
</dbReference>
<dbReference type="Pfam" id="PF01022">
    <property type="entry name" value="HTH_5"/>
    <property type="match status" value="1"/>
</dbReference>
<reference evidence="2 3" key="1">
    <citation type="submission" date="2012-11" db="EMBL/GenBank/DDBJ databases">
        <title>Whole genome sequence of Acidocella aminolytica 101 = DSM 11237.</title>
        <authorList>
            <person name="Azuma Y."/>
            <person name="Higashiura N."/>
            <person name="Hirakawa H."/>
            <person name="Matsushita K."/>
        </authorList>
    </citation>
    <scope>NUCLEOTIDE SEQUENCE [LARGE SCALE GENOMIC DNA]</scope>
    <source>
        <strain evidence="3">101 / DSM 11237</strain>
    </source>
</reference>
<dbReference type="STRING" id="1120923.SAMN02746095_02353"/>
<dbReference type="OrthoDB" id="9789575at2"/>
<dbReference type="SUPFAM" id="SSF53335">
    <property type="entry name" value="S-adenosyl-L-methionine-dependent methyltransferases"/>
    <property type="match status" value="1"/>
</dbReference>
<accession>A0A0D6PAQ6</accession>
<dbReference type="InterPro" id="IPR013216">
    <property type="entry name" value="Methyltransf_11"/>
</dbReference>
<dbReference type="GO" id="GO:0032259">
    <property type="term" value="P:methylation"/>
    <property type="evidence" value="ECO:0007669"/>
    <property type="project" value="UniProtKB-KW"/>
</dbReference>
<dbReference type="EMBL" id="BANC01000010">
    <property type="protein sequence ID" value="GAN78835.1"/>
    <property type="molecule type" value="Genomic_DNA"/>
</dbReference>
<dbReference type="InterPro" id="IPR029063">
    <property type="entry name" value="SAM-dependent_MTases_sf"/>
</dbReference>
<dbReference type="InterPro" id="IPR036388">
    <property type="entry name" value="WH-like_DNA-bd_sf"/>
</dbReference>
<evidence type="ECO:0000313" key="3">
    <source>
        <dbReference type="Proteomes" id="UP000032668"/>
    </source>
</evidence>
<dbReference type="PRINTS" id="PR00778">
    <property type="entry name" value="HTHARSR"/>
</dbReference>
<dbReference type="Gene3D" id="3.40.50.150">
    <property type="entry name" value="Vaccinia Virus protein VP39"/>
    <property type="match status" value="1"/>
</dbReference>
<dbReference type="CDD" id="cd02440">
    <property type="entry name" value="AdoMet_MTases"/>
    <property type="match status" value="1"/>
</dbReference>
<dbReference type="RefSeq" id="WP_048877327.1">
    <property type="nucleotide sequence ID" value="NZ_BANC01000010.1"/>
</dbReference>
<organism evidence="2 3">
    <name type="scientific">Acidocella aminolytica 101 = DSM 11237</name>
    <dbReference type="NCBI Taxonomy" id="1120923"/>
    <lineage>
        <taxon>Bacteria</taxon>
        <taxon>Pseudomonadati</taxon>
        <taxon>Pseudomonadota</taxon>
        <taxon>Alphaproteobacteria</taxon>
        <taxon>Acetobacterales</taxon>
        <taxon>Acidocellaceae</taxon>
        <taxon>Acidocella</taxon>
    </lineage>
</organism>
<proteinExistence type="predicted"/>
<dbReference type="Proteomes" id="UP000032668">
    <property type="component" value="Unassembled WGS sequence"/>
</dbReference>
<dbReference type="NCBIfam" id="NF033788">
    <property type="entry name" value="HTH_metalloreg"/>
    <property type="match status" value="1"/>
</dbReference>
<gene>
    <name evidence="2" type="ORF">Aam_010_013</name>
</gene>
<dbReference type="Pfam" id="PF08241">
    <property type="entry name" value="Methyltransf_11"/>
    <property type="match status" value="1"/>
</dbReference>
<dbReference type="GO" id="GO:0003700">
    <property type="term" value="F:DNA-binding transcription factor activity"/>
    <property type="evidence" value="ECO:0007669"/>
    <property type="project" value="InterPro"/>
</dbReference>
<dbReference type="PANTHER" id="PTHR43861">
    <property type="entry name" value="TRANS-ACONITATE 2-METHYLTRANSFERASE-RELATED"/>
    <property type="match status" value="1"/>
</dbReference>
<dbReference type="InterPro" id="IPR001845">
    <property type="entry name" value="HTH_ArsR_DNA-bd_dom"/>
</dbReference>
<dbReference type="SUPFAM" id="SSF46785">
    <property type="entry name" value="Winged helix' DNA-binding domain"/>
    <property type="match status" value="1"/>
</dbReference>
<dbReference type="InterPro" id="IPR036390">
    <property type="entry name" value="WH_DNA-bd_sf"/>
</dbReference>
<dbReference type="SMART" id="SM00418">
    <property type="entry name" value="HTH_ARSR"/>
    <property type="match status" value="1"/>
</dbReference>
<keyword evidence="2" id="KW-0808">Transferase</keyword>
<name>A0A0D6PAQ6_9PROT</name>
<dbReference type="CDD" id="cd00090">
    <property type="entry name" value="HTH_ARSR"/>
    <property type="match status" value="1"/>
</dbReference>
<keyword evidence="3" id="KW-1185">Reference proteome</keyword>
<evidence type="ECO:0000313" key="2">
    <source>
        <dbReference type="EMBL" id="GAN78835.1"/>
    </source>
</evidence>
<sequence>MDLPIAIFRALADPTRLRIFALLRCMELSVGELAQILVQSQPRISRHIKILADASLIERRKEGAWVFLGLGDERLARPLLVALDEWAALEDAEAWMKADKARLSAVVADRARAAEAYFNANAGMWDELRTLYVADADIEAAITELLAKEALGRVVDLGTGTGRMLEVLGARAESVVGIDRSPEMLRFARAKLASSRVKLYQGDICALDMPDASAETALLHQVLHYLPQPETALREAARLLVDGGRLLVVDFAPHEHEELRTRHAHARLGFSDEQMQAWLMATGLKMETARTLAGRELTVKLWLGRKPRAA</sequence>
<dbReference type="GO" id="GO:0008757">
    <property type="term" value="F:S-adenosylmethionine-dependent methyltransferase activity"/>
    <property type="evidence" value="ECO:0007669"/>
    <property type="project" value="InterPro"/>
</dbReference>
<dbReference type="PROSITE" id="PS50987">
    <property type="entry name" value="HTH_ARSR_2"/>
    <property type="match status" value="1"/>
</dbReference>
<dbReference type="Gene3D" id="1.10.10.10">
    <property type="entry name" value="Winged helix-like DNA-binding domain superfamily/Winged helix DNA-binding domain"/>
    <property type="match status" value="1"/>
</dbReference>
<feature type="domain" description="HTH arsR-type" evidence="1">
    <location>
        <begin position="1"/>
        <end position="90"/>
    </location>
</feature>
<dbReference type="AlphaFoldDB" id="A0A0D6PAQ6"/>